<evidence type="ECO:0000313" key="2">
    <source>
        <dbReference type="EMBL" id="CAB4161112.1"/>
    </source>
</evidence>
<proteinExistence type="predicted"/>
<gene>
    <name evidence="2" type="ORF">UFOVP770_28</name>
</gene>
<sequence length="38" mass="4538">MDILEKILNWIVWGLIISGIMWFVFGCYTLIDLFFIRG</sequence>
<keyword evidence="1" id="KW-0472">Membrane</keyword>
<dbReference type="EMBL" id="LR796715">
    <property type="protein sequence ID" value="CAB4161112.1"/>
    <property type="molecule type" value="Genomic_DNA"/>
</dbReference>
<protein>
    <submittedName>
        <fullName evidence="2">Uncharacterized protein</fullName>
    </submittedName>
</protein>
<reference evidence="2" key="1">
    <citation type="submission" date="2020-04" db="EMBL/GenBank/DDBJ databases">
        <authorList>
            <person name="Chiriac C."/>
            <person name="Salcher M."/>
            <person name="Ghai R."/>
            <person name="Kavagutti S V."/>
        </authorList>
    </citation>
    <scope>NUCLEOTIDE SEQUENCE</scope>
</reference>
<keyword evidence="1" id="KW-0812">Transmembrane</keyword>
<feature type="transmembrane region" description="Helical" evidence="1">
    <location>
        <begin position="12"/>
        <end position="36"/>
    </location>
</feature>
<dbReference type="PROSITE" id="PS51257">
    <property type="entry name" value="PROKAR_LIPOPROTEIN"/>
    <property type="match status" value="1"/>
</dbReference>
<evidence type="ECO:0000256" key="1">
    <source>
        <dbReference type="SAM" id="Phobius"/>
    </source>
</evidence>
<organism evidence="2">
    <name type="scientific">uncultured Caudovirales phage</name>
    <dbReference type="NCBI Taxonomy" id="2100421"/>
    <lineage>
        <taxon>Viruses</taxon>
        <taxon>Duplodnaviria</taxon>
        <taxon>Heunggongvirae</taxon>
        <taxon>Uroviricota</taxon>
        <taxon>Caudoviricetes</taxon>
        <taxon>Peduoviridae</taxon>
        <taxon>Maltschvirus</taxon>
        <taxon>Maltschvirus maltsch</taxon>
    </lineage>
</organism>
<name>A0A6J5NQP9_9CAUD</name>
<accession>A0A6J5NQP9</accession>
<keyword evidence="1" id="KW-1133">Transmembrane helix</keyword>